<dbReference type="EMBL" id="AP035768">
    <property type="protein sequence ID" value="BFO16442.1"/>
    <property type="molecule type" value="Genomic_DNA"/>
</dbReference>
<protein>
    <recommendedName>
        <fullName evidence="3">MFS transporter</fullName>
    </recommendedName>
</protein>
<evidence type="ECO:0008006" key="3">
    <source>
        <dbReference type="Google" id="ProtNLM"/>
    </source>
</evidence>
<organism evidence="2">
    <name type="scientific">Streptomyces haneummycinicus</name>
    <dbReference type="NCBI Taxonomy" id="3074435"/>
    <lineage>
        <taxon>Bacteria</taxon>
        <taxon>Bacillati</taxon>
        <taxon>Actinomycetota</taxon>
        <taxon>Actinomycetes</taxon>
        <taxon>Kitasatosporales</taxon>
        <taxon>Streptomycetaceae</taxon>
        <taxon>Streptomyces</taxon>
    </lineage>
</organism>
<reference evidence="2" key="2">
    <citation type="submission" date="2024-07" db="EMBL/GenBank/DDBJ databases">
        <title>Streptomyces haneummycinica sp. nov., a new antibiotic-producing actinobacterium isolated from marine sediment.</title>
        <authorList>
            <person name="Uemura M."/>
            <person name="Hamada M."/>
            <person name="Hirano S."/>
            <person name="Kobayashi K."/>
            <person name="Ohshiro T."/>
            <person name="Kobayashi T."/>
            <person name="Terahara T."/>
        </authorList>
    </citation>
    <scope>NUCLEOTIDE SEQUENCE</scope>
    <source>
        <strain evidence="2">KM77-8</strain>
    </source>
</reference>
<dbReference type="AlphaFoldDB" id="A0AAT9HGA2"/>
<proteinExistence type="predicted"/>
<sequence length="77" mass="8684">MDSTLTPPTRATRLEPSRRVRQARSRATRAEEQAVSTAMLGPRRSKAYDMRFAVMDRVAPGMVCGLVWSCIIDRFTP</sequence>
<gene>
    <name evidence="2" type="ORF">SHKM778_28300</name>
</gene>
<evidence type="ECO:0000256" key="1">
    <source>
        <dbReference type="SAM" id="MobiDB-lite"/>
    </source>
</evidence>
<reference evidence="2" key="1">
    <citation type="submission" date="2024-06" db="EMBL/GenBank/DDBJ databases">
        <authorList>
            <consortium name="consrtm"/>
            <person name="Uemura M."/>
            <person name="Terahara T."/>
        </authorList>
    </citation>
    <scope>NUCLEOTIDE SEQUENCE</scope>
    <source>
        <strain evidence="2">KM77-8</strain>
    </source>
</reference>
<name>A0AAT9HGA2_9ACTN</name>
<evidence type="ECO:0000313" key="2">
    <source>
        <dbReference type="EMBL" id="BFO16442.1"/>
    </source>
</evidence>
<accession>A0AAT9HGA2</accession>
<feature type="region of interest" description="Disordered" evidence="1">
    <location>
        <begin position="1"/>
        <end position="38"/>
    </location>
</feature>